<evidence type="ECO:0000256" key="1">
    <source>
        <dbReference type="SAM" id="Coils"/>
    </source>
</evidence>
<evidence type="ECO:0000313" key="3">
    <source>
        <dbReference type="EMBL" id="EST41832.1"/>
    </source>
</evidence>
<feature type="coiled-coil region" evidence="1">
    <location>
        <begin position="197"/>
        <end position="270"/>
    </location>
</feature>
<gene>
    <name evidence="3" type="ORF">SS50377_18666</name>
    <name evidence="4" type="ORF">SS50377_25287</name>
</gene>
<proteinExistence type="predicted"/>
<evidence type="ECO:0000313" key="4">
    <source>
        <dbReference type="EMBL" id="KAH0573168.1"/>
    </source>
</evidence>
<dbReference type="PANTHER" id="PTHR23313:SF0">
    <property type="entry name" value="TESTIS-EXPRESSED PROTEIN 9"/>
    <property type="match status" value="1"/>
</dbReference>
<feature type="coiled-coil region" evidence="1">
    <location>
        <begin position="127"/>
        <end position="161"/>
    </location>
</feature>
<dbReference type="VEuPathDB" id="GiardiaDB:SS50377_25287"/>
<evidence type="ECO:0000256" key="2">
    <source>
        <dbReference type="SAM" id="MobiDB-lite"/>
    </source>
</evidence>
<accession>V6LBM9</accession>
<protein>
    <submittedName>
        <fullName evidence="3">Uncharacterized protein</fullName>
    </submittedName>
</protein>
<dbReference type="AlphaFoldDB" id="V6LBM9"/>
<evidence type="ECO:0000313" key="5">
    <source>
        <dbReference type="Proteomes" id="UP000018208"/>
    </source>
</evidence>
<dbReference type="Proteomes" id="UP000018208">
    <property type="component" value="Unassembled WGS sequence"/>
</dbReference>
<feature type="compositionally biased region" description="Low complexity" evidence="2">
    <location>
        <begin position="48"/>
        <end position="68"/>
    </location>
</feature>
<reference evidence="3 4" key="1">
    <citation type="journal article" date="2014" name="PLoS Genet.">
        <title>The Genome of Spironucleus salmonicida Highlights a Fish Pathogen Adapted to Fluctuating Environments.</title>
        <authorList>
            <person name="Xu F."/>
            <person name="Jerlstrom-Hultqvist J."/>
            <person name="Einarsson E."/>
            <person name="Astvaldsson A."/>
            <person name="Svard S.G."/>
            <person name="Andersson J.O."/>
        </authorList>
    </citation>
    <scope>NUCLEOTIDE SEQUENCE</scope>
    <source>
        <strain evidence="4">ATCC 50377</strain>
    </source>
</reference>
<name>V6LBM9_9EUKA</name>
<dbReference type="EMBL" id="AUWU02000005">
    <property type="protein sequence ID" value="KAH0573168.1"/>
    <property type="molecule type" value="Genomic_DNA"/>
</dbReference>
<reference evidence="4" key="2">
    <citation type="submission" date="2020-12" db="EMBL/GenBank/DDBJ databases">
        <title>New Spironucleus salmonicida genome in near-complete chromosomes.</title>
        <authorList>
            <person name="Xu F."/>
            <person name="Kurt Z."/>
            <person name="Jimenez-Gonzalez A."/>
            <person name="Astvaldsson A."/>
            <person name="Andersson J.O."/>
            <person name="Svard S.G."/>
        </authorList>
    </citation>
    <scope>NUCLEOTIDE SEQUENCE</scope>
    <source>
        <strain evidence="4">ATCC 50377</strain>
    </source>
</reference>
<dbReference type="PANTHER" id="PTHR23313">
    <property type="entry name" value="TSEC1-RELATED"/>
    <property type="match status" value="1"/>
</dbReference>
<dbReference type="OrthoDB" id="269872at2759"/>
<sequence>MDNSLEDYLQQLEHDIQSKNDQIKQHQQHANELLIQAAQHSEKPPTPQITQKPPTPQKSKNSVQPNNQQQSQLLNLASKLGKLGVEPEILQNLGENAELEYLRTRVQQLLKTQNQIQIDYQASLAELKTAKEVKIFAENQLNSVKQQCEKFRKQLEMSAKNSEKQGLRNQELEAILSDLQKRNDGTSKIANQGIQQVELKEKRLKQAQEVIEKLKNQLSDQDQIIKQLNTKLQQYDNVKEETVKIVERERDELLNIVKKQQNLIDVLQRQKLHLQGAIQLGFTEEQFQKIIE</sequence>
<organism evidence="3">
    <name type="scientific">Spironucleus salmonicida</name>
    <dbReference type="NCBI Taxonomy" id="348837"/>
    <lineage>
        <taxon>Eukaryota</taxon>
        <taxon>Metamonada</taxon>
        <taxon>Diplomonadida</taxon>
        <taxon>Hexamitidae</taxon>
        <taxon>Hexamitinae</taxon>
        <taxon>Spironucleus</taxon>
    </lineage>
</organism>
<dbReference type="EMBL" id="KI546167">
    <property type="protein sequence ID" value="EST41832.1"/>
    <property type="molecule type" value="Genomic_DNA"/>
</dbReference>
<keyword evidence="5" id="KW-1185">Reference proteome</keyword>
<feature type="region of interest" description="Disordered" evidence="2">
    <location>
        <begin position="18"/>
        <end position="68"/>
    </location>
</feature>
<keyword evidence="1" id="KW-0175">Coiled coil</keyword>